<proteinExistence type="predicted"/>
<name>A0A9P8IJI6_9PEZI</name>
<keyword evidence="2" id="KW-0442">Lipid degradation</keyword>
<dbReference type="GO" id="GO:0046486">
    <property type="term" value="P:glycerolipid metabolic process"/>
    <property type="evidence" value="ECO:0007669"/>
    <property type="project" value="UniProtKB-ARBA"/>
</dbReference>
<protein>
    <recommendedName>
        <fullName evidence="6">PNPLA domain-containing protein</fullName>
    </recommendedName>
</protein>
<dbReference type="Proteomes" id="UP000750711">
    <property type="component" value="Unassembled WGS sequence"/>
</dbReference>
<gene>
    <name evidence="7" type="ORF">GP486_007362</name>
</gene>
<dbReference type="InterPro" id="IPR002641">
    <property type="entry name" value="PNPLA_dom"/>
</dbReference>
<evidence type="ECO:0000256" key="5">
    <source>
        <dbReference type="SAM" id="Phobius"/>
    </source>
</evidence>
<dbReference type="GO" id="GO:0016020">
    <property type="term" value="C:membrane"/>
    <property type="evidence" value="ECO:0007669"/>
    <property type="project" value="TreeGrafter"/>
</dbReference>
<dbReference type="PANTHER" id="PTHR24185:SF1">
    <property type="entry name" value="CALCIUM-INDEPENDENT PHOSPHOLIPASE A2-GAMMA"/>
    <property type="match status" value="1"/>
</dbReference>
<evidence type="ECO:0000256" key="2">
    <source>
        <dbReference type="ARBA" id="ARBA00022963"/>
    </source>
</evidence>
<dbReference type="GO" id="GO:0047499">
    <property type="term" value="F:calcium-independent phospholipase A2 activity"/>
    <property type="evidence" value="ECO:0007669"/>
    <property type="project" value="TreeGrafter"/>
</dbReference>
<evidence type="ECO:0000256" key="4">
    <source>
        <dbReference type="PROSITE-ProRule" id="PRU01161"/>
    </source>
</evidence>
<evidence type="ECO:0000259" key="6">
    <source>
        <dbReference type="PROSITE" id="PS51635"/>
    </source>
</evidence>
<keyword evidence="1" id="KW-0378">Hydrolase</keyword>
<evidence type="ECO:0000256" key="1">
    <source>
        <dbReference type="ARBA" id="ARBA00022801"/>
    </source>
</evidence>
<evidence type="ECO:0000313" key="7">
    <source>
        <dbReference type="EMBL" id="KAH0551423.1"/>
    </source>
</evidence>
<sequence length="384" mass="42827">MNSSEGSGPIRLLSLDGGGVHELSSLMILRDIMDKVNEGQPQGHRLEPCDVFDLIGGTGTGGLVALMLGRLRMKLEDVEKEYIQLSKQVAANYTKVGFFKLNGVFDSGVLEHEIRRIIPAEPVELGTPEKQEPLVETPGQHKPCKVFVFTQHQGDQAPAILRTYITEDEVSNKESKDAELWEAAFATYAVRPFFRPDGIVKIAGQPITDDSSRTPNPIARVYHEAHHVWPHHVDFFLLSIGTGRGPQLRQMSSMGTLSRALRSMAEKSEKATQEFVQRHQQMLDNHRLFRFSVEKKLDVNESKVHHTLTSEVEAYLESFEIASEIESCVEELKREIQGMAPLNLIGRELLQPQNYAVIVILVSSTMINIVTVPIAAQLSANVAK</sequence>
<organism evidence="7 8">
    <name type="scientific">Trichoglossum hirsutum</name>
    <dbReference type="NCBI Taxonomy" id="265104"/>
    <lineage>
        <taxon>Eukaryota</taxon>
        <taxon>Fungi</taxon>
        <taxon>Dikarya</taxon>
        <taxon>Ascomycota</taxon>
        <taxon>Pezizomycotina</taxon>
        <taxon>Geoglossomycetes</taxon>
        <taxon>Geoglossales</taxon>
        <taxon>Geoglossaceae</taxon>
        <taxon>Trichoglossum</taxon>
    </lineage>
</organism>
<keyword evidence="5" id="KW-0812">Transmembrane</keyword>
<dbReference type="Pfam" id="PF01734">
    <property type="entry name" value="Patatin"/>
    <property type="match status" value="1"/>
</dbReference>
<keyword evidence="3" id="KW-0443">Lipid metabolism</keyword>
<keyword evidence="5" id="KW-1133">Transmembrane helix</keyword>
<comment type="caution">
    <text evidence="7">The sequence shown here is derived from an EMBL/GenBank/DDBJ whole genome shotgun (WGS) entry which is preliminary data.</text>
</comment>
<keyword evidence="5" id="KW-0472">Membrane</keyword>
<keyword evidence="8" id="KW-1185">Reference proteome</keyword>
<dbReference type="PANTHER" id="PTHR24185">
    <property type="entry name" value="CALCIUM-INDEPENDENT PHOSPHOLIPASE A2-GAMMA"/>
    <property type="match status" value="1"/>
</dbReference>
<dbReference type="GO" id="GO:0019369">
    <property type="term" value="P:arachidonate metabolic process"/>
    <property type="evidence" value="ECO:0007669"/>
    <property type="project" value="TreeGrafter"/>
</dbReference>
<dbReference type="Gene3D" id="3.40.1090.10">
    <property type="entry name" value="Cytosolic phospholipase A2 catalytic domain"/>
    <property type="match status" value="1"/>
</dbReference>
<dbReference type="PROSITE" id="PS51635">
    <property type="entry name" value="PNPLA"/>
    <property type="match status" value="1"/>
</dbReference>
<dbReference type="InterPro" id="IPR016035">
    <property type="entry name" value="Acyl_Trfase/lysoPLipase"/>
</dbReference>
<evidence type="ECO:0000256" key="3">
    <source>
        <dbReference type="ARBA" id="ARBA00023098"/>
    </source>
</evidence>
<comment type="caution">
    <text evidence="4">Lacks conserved residue(s) required for the propagation of feature annotation.</text>
</comment>
<feature type="domain" description="PNPLA" evidence="6">
    <location>
        <begin position="13"/>
        <end position="222"/>
    </location>
</feature>
<dbReference type="GO" id="GO:0016042">
    <property type="term" value="P:lipid catabolic process"/>
    <property type="evidence" value="ECO:0007669"/>
    <property type="project" value="UniProtKB-KW"/>
</dbReference>
<accession>A0A9P8IJI6</accession>
<dbReference type="SUPFAM" id="SSF52151">
    <property type="entry name" value="FabD/lysophospholipase-like"/>
    <property type="match status" value="1"/>
</dbReference>
<feature type="transmembrane region" description="Helical" evidence="5">
    <location>
        <begin position="355"/>
        <end position="376"/>
    </location>
</feature>
<dbReference type="AlphaFoldDB" id="A0A9P8IJI6"/>
<reference evidence="7" key="1">
    <citation type="submission" date="2021-03" db="EMBL/GenBank/DDBJ databases">
        <title>Comparative genomics and phylogenomic investigation of the class Geoglossomycetes provide insights into ecological specialization and systematics.</title>
        <authorList>
            <person name="Melie T."/>
            <person name="Pirro S."/>
            <person name="Miller A.N."/>
            <person name="Quandt A."/>
        </authorList>
    </citation>
    <scope>NUCLEOTIDE SEQUENCE</scope>
    <source>
        <strain evidence="7">CAQ_001_2017</strain>
    </source>
</reference>
<evidence type="ECO:0000313" key="8">
    <source>
        <dbReference type="Proteomes" id="UP000750711"/>
    </source>
</evidence>
<dbReference type="EMBL" id="JAGHQM010002033">
    <property type="protein sequence ID" value="KAH0551423.1"/>
    <property type="molecule type" value="Genomic_DNA"/>
</dbReference>